<proteinExistence type="predicted"/>
<keyword evidence="2" id="KW-1185">Reference proteome</keyword>
<name>A0ACB9XAT5_CHAAC</name>
<gene>
    <name evidence="1" type="ORF">KUCAC02_008509</name>
</gene>
<reference evidence="1" key="1">
    <citation type="submission" date="2022-05" db="EMBL/GenBank/DDBJ databases">
        <title>Chromosome-level genome of Chaenocephalus aceratus.</title>
        <authorList>
            <person name="Park H."/>
        </authorList>
    </citation>
    <scope>NUCLEOTIDE SEQUENCE</scope>
    <source>
        <strain evidence="1">KU_202001</strain>
    </source>
</reference>
<organism evidence="1 2">
    <name type="scientific">Chaenocephalus aceratus</name>
    <name type="common">Blackfin icefish</name>
    <name type="synonym">Chaenichthys aceratus</name>
    <dbReference type="NCBI Taxonomy" id="36190"/>
    <lineage>
        <taxon>Eukaryota</taxon>
        <taxon>Metazoa</taxon>
        <taxon>Chordata</taxon>
        <taxon>Craniata</taxon>
        <taxon>Vertebrata</taxon>
        <taxon>Euteleostomi</taxon>
        <taxon>Actinopterygii</taxon>
        <taxon>Neopterygii</taxon>
        <taxon>Teleostei</taxon>
        <taxon>Neoteleostei</taxon>
        <taxon>Acanthomorphata</taxon>
        <taxon>Eupercaria</taxon>
        <taxon>Perciformes</taxon>
        <taxon>Notothenioidei</taxon>
        <taxon>Channichthyidae</taxon>
        <taxon>Chaenocephalus</taxon>
    </lineage>
</organism>
<evidence type="ECO:0000313" key="2">
    <source>
        <dbReference type="Proteomes" id="UP001057452"/>
    </source>
</evidence>
<comment type="caution">
    <text evidence="1">The sequence shown here is derived from an EMBL/GenBank/DDBJ whole genome shotgun (WGS) entry which is preliminary data.</text>
</comment>
<protein>
    <submittedName>
        <fullName evidence="1">Uncharacterized protein</fullName>
    </submittedName>
</protein>
<sequence>MKRLTATPEPPKGPKFCFPAQASPDKELQQPDPVTNEVEATAPSPAPASPVYPDLSPLKNPPHYEPLSPHNPFLPSPPKAIQAPTFKVKN</sequence>
<accession>A0ACB9XAT5</accession>
<dbReference type="EMBL" id="CM043792">
    <property type="protein sequence ID" value="KAI4822994.1"/>
    <property type="molecule type" value="Genomic_DNA"/>
</dbReference>
<evidence type="ECO:0000313" key="1">
    <source>
        <dbReference type="EMBL" id="KAI4822994.1"/>
    </source>
</evidence>
<dbReference type="Proteomes" id="UP001057452">
    <property type="component" value="Chromosome 8"/>
</dbReference>